<dbReference type="PANTHER" id="PTHR46649:SF4">
    <property type="entry name" value="HALOACID DEHALOGENASE-LIKE HYDROLASE (HAD) SUPERFAMILY PROTEIN"/>
    <property type="match status" value="1"/>
</dbReference>
<dbReference type="NCBIfam" id="TIGR01549">
    <property type="entry name" value="HAD-SF-IA-v1"/>
    <property type="match status" value="1"/>
</dbReference>
<dbReference type="EC" id="3.1.-.-" evidence="1"/>
<reference evidence="1 2" key="1">
    <citation type="submission" date="2018-11" db="EMBL/GenBank/DDBJ databases">
        <title>Gordonia insulae sp. nov., isolated from an island soil.</title>
        <authorList>
            <person name="Kim Y.S."/>
            <person name="Kim S.B."/>
        </authorList>
    </citation>
    <scope>NUCLEOTIDE SEQUENCE [LARGE SCALE GENOMIC DNA]</scope>
    <source>
        <strain evidence="1 2">MMS17-SY073</strain>
    </source>
</reference>
<protein>
    <submittedName>
        <fullName evidence="1">Phosphatase</fullName>
        <ecNumber evidence="1">3.1.-.-</ecNumber>
    </submittedName>
</protein>
<keyword evidence="2" id="KW-1185">Reference proteome</keyword>
<accession>A0A3G8JL77</accession>
<proteinExistence type="predicted"/>
<dbReference type="SUPFAM" id="SSF56784">
    <property type="entry name" value="HAD-like"/>
    <property type="match status" value="1"/>
</dbReference>
<dbReference type="InterPro" id="IPR006439">
    <property type="entry name" value="HAD-SF_hydro_IA"/>
</dbReference>
<dbReference type="Proteomes" id="UP000271469">
    <property type="component" value="Chromosome"/>
</dbReference>
<dbReference type="InterPro" id="IPR023214">
    <property type="entry name" value="HAD_sf"/>
</dbReference>
<dbReference type="SFLD" id="SFLDS00003">
    <property type="entry name" value="Haloacid_Dehalogenase"/>
    <property type="match status" value="1"/>
</dbReference>
<keyword evidence="1" id="KW-0378">Hydrolase</keyword>
<dbReference type="SFLD" id="SFLDG01129">
    <property type="entry name" value="C1.5:_HAD__Beta-PGM__Phosphata"/>
    <property type="match status" value="1"/>
</dbReference>
<dbReference type="KEGG" id="gom:D7316_01552"/>
<dbReference type="AlphaFoldDB" id="A0A3G8JL77"/>
<dbReference type="EMBL" id="CP033972">
    <property type="protein sequence ID" value="AZG44960.1"/>
    <property type="molecule type" value="Genomic_DNA"/>
</dbReference>
<sequence length="232" mass="25351">MSTPKAVLFDFSGTLFRFEARDDWFAGLHDEHGNELHLDAQAQLIRRMTQPVGLPSVIDGDDRIAWEQRDLDPAQHRRAYLAMLRASGLATPGHAEQLYGRVLDPHSWQIFPDTEAVLRGLRVAGIPVGVVSNIAFDLREVLALHGITDIVDAYALSFEVGAIKPDPRIFHAALDPLGVAPRDALMIGDSDEADGGSRAIGCSFELVHDVPPAERPTALLDAVRAHDVEITV</sequence>
<dbReference type="Gene3D" id="3.40.50.1000">
    <property type="entry name" value="HAD superfamily/HAD-like"/>
    <property type="match status" value="1"/>
</dbReference>
<dbReference type="GO" id="GO:0016787">
    <property type="term" value="F:hydrolase activity"/>
    <property type="evidence" value="ECO:0007669"/>
    <property type="project" value="UniProtKB-KW"/>
</dbReference>
<name>A0A3G8JL77_9ACTN</name>
<evidence type="ECO:0000313" key="1">
    <source>
        <dbReference type="EMBL" id="AZG44960.1"/>
    </source>
</evidence>
<dbReference type="Pfam" id="PF00702">
    <property type="entry name" value="Hydrolase"/>
    <property type="match status" value="1"/>
</dbReference>
<dbReference type="InterPro" id="IPR036412">
    <property type="entry name" value="HAD-like_sf"/>
</dbReference>
<gene>
    <name evidence="1" type="ORF">D7316_01552</name>
</gene>
<organism evidence="1 2">
    <name type="scientific">Gordonia insulae</name>
    <dbReference type="NCBI Taxonomy" id="2420509"/>
    <lineage>
        <taxon>Bacteria</taxon>
        <taxon>Bacillati</taxon>
        <taxon>Actinomycetota</taxon>
        <taxon>Actinomycetes</taxon>
        <taxon>Mycobacteriales</taxon>
        <taxon>Gordoniaceae</taxon>
        <taxon>Gordonia</taxon>
    </lineage>
</organism>
<dbReference type="PANTHER" id="PTHR46649">
    <property type="match status" value="1"/>
</dbReference>
<evidence type="ECO:0000313" key="2">
    <source>
        <dbReference type="Proteomes" id="UP000271469"/>
    </source>
</evidence>